<organism evidence="1 2">
    <name type="scientific">Acidithiobacillus ferrooxidans (strain ATCC 23270 / DSM 14882 / CIP 104768 / NCIMB 8455)</name>
    <name type="common">Ferrobacillus ferrooxidans (strain ATCC 23270)</name>
    <dbReference type="NCBI Taxonomy" id="243159"/>
    <lineage>
        <taxon>Bacteria</taxon>
        <taxon>Pseudomonadati</taxon>
        <taxon>Pseudomonadota</taxon>
        <taxon>Acidithiobacillia</taxon>
        <taxon>Acidithiobacillales</taxon>
        <taxon>Acidithiobacillaceae</taxon>
        <taxon>Acidithiobacillus</taxon>
    </lineage>
</organism>
<dbReference type="KEGG" id="afr:AFE_1269"/>
<reference evidence="1 2" key="1">
    <citation type="journal article" date="2008" name="BMC Genomics">
        <title>Acidithiobacillus ferrooxidans metabolism: from genome sequence to industrial applications.</title>
        <authorList>
            <person name="Valdes J."/>
            <person name="Pedroso I."/>
            <person name="Quatrini R."/>
            <person name="Dodson R.J."/>
            <person name="Tettelin H."/>
            <person name="Blake R.II."/>
            <person name="Eisen J.A."/>
            <person name="Holmes D.S."/>
        </authorList>
    </citation>
    <scope>NUCLEOTIDE SEQUENCE [LARGE SCALE GENOMIC DNA]</scope>
    <source>
        <strain evidence="2">ATCC 23270 / DSM 14882 / CIP 104768 / NCIMB 8455</strain>
    </source>
</reference>
<dbReference type="HOGENOM" id="CLU_1891617_0_0_6"/>
<dbReference type="AlphaFoldDB" id="B7J8V0"/>
<proteinExistence type="predicted"/>
<dbReference type="PaxDb" id="243159-AFE_1269"/>
<dbReference type="Proteomes" id="UP000001362">
    <property type="component" value="Chromosome"/>
</dbReference>
<dbReference type="EMBL" id="CP001219">
    <property type="protein sequence ID" value="ACK79994.1"/>
    <property type="molecule type" value="Genomic_DNA"/>
</dbReference>
<accession>B7J8V0</accession>
<sequence length="134" mass="15310">MMYCVIQPIFNHRDLISSQAEKFDSNLRLQVALNISKKANAQEATKKVDDKIVSGGYAILSFAPFSLLSTHRFAHDVAEELLNGAQLVARSGEDPIVYLRQCKEKGRILDHQAFIRPWRWEDIRLPEPTAPWAF</sequence>
<gene>
    <name evidence="1" type="ordered locus">AFE_1269</name>
</gene>
<keyword evidence="2" id="KW-1185">Reference proteome</keyword>
<evidence type="ECO:0000313" key="2">
    <source>
        <dbReference type="Proteomes" id="UP000001362"/>
    </source>
</evidence>
<protein>
    <submittedName>
        <fullName evidence="1">Uncharacterized protein</fullName>
    </submittedName>
</protein>
<name>B7J8V0_ACIF2</name>
<evidence type="ECO:0000313" key="1">
    <source>
        <dbReference type="EMBL" id="ACK79994.1"/>
    </source>
</evidence>